<dbReference type="GO" id="GO:0019350">
    <property type="term" value="P:teichoic acid biosynthetic process"/>
    <property type="evidence" value="ECO:0007669"/>
    <property type="project" value="InterPro"/>
</dbReference>
<dbReference type="InterPro" id="IPR014729">
    <property type="entry name" value="Rossmann-like_a/b/a_fold"/>
</dbReference>
<accession>A0AA95JF51</accession>
<dbReference type="Pfam" id="PF01467">
    <property type="entry name" value="CTP_transf_like"/>
    <property type="match status" value="1"/>
</dbReference>
<dbReference type="SUPFAM" id="SSF52374">
    <property type="entry name" value="Nucleotidylyl transferase"/>
    <property type="match status" value="1"/>
</dbReference>
<keyword evidence="6" id="KW-1185">Reference proteome</keyword>
<keyword evidence="2 5" id="KW-0548">Nucleotidyltransferase</keyword>
<name>A0AA95JF51_9BACL</name>
<reference evidence="5" key="1">
    <citation type="submission" date="2023-03" db="EMBL/GenBank/DDBJ databases">
        <title>Andean soil-derived lignocellulolytic bacterial consortium as a source of novel taxa and putative plastic-active enzymes.</title>
        <authorList>
            <person name="Diaz-Garcia L."/>
            <person name="Chuvochina M."/>
            <person name="Feuerriegel G."/>
            <person name="Bunk B."/>
            <person name="Sproer C."/>
            <person name="Streit W.R."/>
            <person name="Rodriguez L.M."/>
            <person name="Overmann J."/>
            <person name="Jimenez D.J."/>
        </authorList>
    </citation>
    <scope>NUCLEOTIDE SEQUENCE</scope>
    <source>
        <strain evidence="5">MAG 2441</strain>
    </source>
</reference>
<organism evidence="5 6">
    <name type="scientific">Candidatus Cohnella colombiensis</name>
    <dbReference type="NCBI Taxonomy" id="3121368"/>
    <lineage>
        <taxon>Bacteria</taxon>
        <taxon>Bacillati</taxon>
        <taxon>Bacillota</taxon>
        <taxon>Bacilli</taxon>
        <taxon>Bacillales</taxon>
        <taxon>Paenibacillaceae</taxon>
        <taxon>Cohnella</taxon>
    </lineage>
</organism>
<dbReference type="NCBIfam" id="TIGR01518">
    <property type="entry name" value="g3p_cytidyltrns"/>
    <property type="match status" value="1"/>
</dbReference>
<evidence type="ECO:0000313" key="6">
    <source>
        <dbReference type="Proteomes" id="UP001178662"/>
    </source>
</evidence>
<proteinExistence type="predicted"/>
<evidence type="ECO:0000256" key="3">
    <source>
        <dbReference type="NCBIfam" id="TIGR01518"/>
    </source>
</evidence>
<dbReference type="GO" id="GO:0046872">
    <property type="term" value="F:metal ion binding"/>
    <property type="evidence" value="ECO:0007669"/>
    <property type="project" value="InterPro"/>
</dbReference>
<dbReference type="GO" id="GO:0005737">
    <property type="term" value="C:cytoplasm"/>
    <property type="evidence" value="ECO:0007669"/>
    <property type="project" value="InterPro"/>
</dbReference>
<dbReference type="Proteomes" id="UP001178662">
    <property type="component" value="Chromosome"/>
</dbReference>
<dbReference type="EMBL" id="CP119317">
    <property type="protein sequence ID" value="WEK53889.1"/>
    <property type="molecule type" value="Genomic_DNA"/>
</dbReference>
<evidence type="ECO:0000256" key="1">
    <source>
        <dbReference type="ARBA" id="ARBA00022679"/>
    </source>
</evidence>
<dbReference type="EC" id="2.7.7.39" evidence="3"/>
<dbReference type="PANTHER" id="PTHR43793">
    <property type="entry name" value="FAD SYNTHASE"/>
    <property type="match status" value="1"/>
</dbReference>
<dbReference type="InterPro" id="IPR004821">
    <property type="entry name" value="Cyt_trans-like"/>
</dbReference>
<evidence type="ECO:0000256" key="2">
    <source>
        <dbReference type="ARBA" id="ARBA00022695"/>
    </source>
</evidence>
<keyword evidence="1 5" id="KW-0808">Transferase</keyword>
<dbReference type="GO" id="GO:0047348">
    <property type="term" value="F:glycerol-3-phosphate cytidylyltransferase activity"/>
    <property type="evidence" value="ECO:0007669"/>
    <property type="project" value="UniProtKB-UniRule"/>
</dbReference>
<dbReference type="InterPro" id="IPR006409">
    <property type="entry name" value="G3P_cytidylTrfase"/>
</dbReference>
<sequence>MKKVITYGTFDLLHHGHVLLLQKAKSFGDHLTVALSSDEFNAIKGKTAFFTFEERKLIVEAIKYVDLVIPEHNWEQKTEDVLRLGIDTFVIGDDWTGKFDFLKPHCEVIYLSRTDGISSSQIKNYYRETIN</sequence>
<dbReference type="Gene3D" id="3.40.50.620">
    <property type="entry name" value="HUPs"/>
    <property type="match status" value="1"/>
</dbReference>
<evidence type="ECO:0000259" key="4">
    <source>
        <dbReference type="Pfam" id="PF01467"/>
    </source>
</evidence>
<gene>
    <name evidence="5" type="primary">tagD</name>
    <name evidence="5" type="ORF">P0Y55_15180</name>
</gene>
<dbReference type="PANTHER" id="PTHR43793:SF1">
    <property type="entry name" value="FAD SYNTHASE"/>
    <property type="match status" value="1"/>
</dbReference>
<protein>
    <recommendedName>
        <fullName evidence="3">Glycerol-3-phosphate cytidylyltransferase</fullName>
        <ecNumber evidence="3">2.7.7.39</ecNumber>
    </recommendedName>
</protein>
<dbReference type="AlphaFoldDB" id="A0AA95JF51"/>
<dbReference type="InterPro" id="IPR050385">
    <property type="entry name" value="Archaeal_FAD_synthase"/>
</dbReference>
<dbReference type="NCBIfam" id="TIGR00125">
    <property type="entry name" value="cyt_tran_rel"/>
    <property type="match status" value="1"/>
</dbReference>
<evidence type="ECO:0000313" key="5">
    <source>
        <dbReference type="EMBL" id="WEK53889.1"/>
    </source>
</evidence>
<feature type="domain" description="Cytidyltransferase-like" evidence="4">
    <location>
        <begin position="5"/>
        <end position="123"/>
    </location>
</feature>